<reference evidence="9" key="1">
    <citation type="submission" date="2021-01" db="EMBL/GenBank/DDBJ databases">
        <title>Adiantum capillus-veneris genome.</title>
        <authorList>
            <person name="Fang Y."/>
            <person name="Liao Q."/>
        </authorList>
    </citation>
    <scope>NUCLEOTIDE SEQUENCE</scope>
    <source>
        <strain evidence="9">H3</strain>
        <tissue evidence="9">Leaf</tissue>
    </source>
</reference>
<feature type="domain" description="Calcineurin-like phosphoesterase" evidence="7">
    <location>
        <begin position="86"/>
        <end position="276"/>
    </location>
</feature>
<evidence type="ECO:0000259" key="8">
    <source>
        <dbReference type="Pfam" id="PF16656"/>
    </source>
</evidence>
<proteinExistence type="inferred from homology"/>
<dbReference type="GO" id="GO:0046872">
    <property type="term" value="F:metal ion binding"/>
    <property type="evidence" value="ECO:0007669"/>
    <property type="project" value="InterPro"/>
</dbReference>
<feature type="domain" description="Purple acid phosphatase N-terminal" evidence="8">
    <location>
        <begin position="1"/>
        <end position="75"/>
    </location>
</feature>
<dbReference type="EMBL" id="JABFUD020000010">
    <property type="protein sequence ID" value="KAI5074238.1"/>
    <property type="molecule type" value="Genomic_DNA"/>
</dbReference>
<dbReference type="AlphaFoldDB" id="A0A9D4UVF2"/>
<comment type="similarity">
    <text evidence="1 5">Belongs to the metallophosphoesterase superfamily. Purple acid phosphatase family.</text>
</comment>
<protein>
    <recommendedName>
        <fullName evidence="5">Purple acid phosphatase</fullName>
        <ecNumber evidence="5">3.1.3.2</ecNumber>
    </recommendedName>
</protein>
<organism evidence="9 10">
    <name type="scientific">Adiantum capillus-veneris</name>
    <name type="common">Maidenhair fern</name>
    <dbReference type="NCBI Taxonomy" id="13818"/>
    <lineage>
        <taxon>Eukaryota</taxon>
        <taxon>Viridiplantae</taxon>
        <taxon>Streptophyta</taxon>
        <taxon>Embryophyta</taxon>
        <taxon>Tracheophyta</taxon>
        <taxon>Polypodiopsida</taxon>
        <taxon>Polypodiidae</taxon>
        <taxon>Polypodiales</taxon>
        <taxon>Pteridineae</taxon>
        <taxon>Pteridaceae</taxon>
        <taxon>Vittarioideae</taxon>
        <taxon>Adiantum</taxon>
    </lineage>
</organism>
<dbReference type="Pfam" id="PF00149">
    <property type="entry name" value="Metallophos"/>
    <property type="match status" value="1"/>
</dbReference>
<dbReference type="InterPro" id="IPR008963">
    <property type="entry name" value="Purple_acid_Pase-like_N"/>
</dbReference>
<evidence type="ECO:0000256" key="6">
    <source>
        <dbReference type="SAM" id="MobiDB-lite"/>
    </source>
</evidence>
<evidence type="ECO:0000313" key="10">
    <source>
        <dbReference type="Proteomes" id="UP000886520"/>
    </source>
</evidence>
<dbReference type="PANTHER" id="PTHR22953:SF153">
    <property type="entry name" value="PURPLE ACID PHOSPHATASE"/>
    <property type="match status" value="1"/>
</dbReference>
<dbReference type="InterPro" id="IPR041792">
    <property type="entry name" value="MPP_PAP"/>
</dbReference>
<dbReference type="EC" id="3.1.3.2" evidence="5"/>
<name>A0A9D4UVF2_ADICA</name>
<evidence type="ECO:0000313" key="9">
    <source>
        <dbReference type="EMBL" id="KAI5074238.1"/>
    </source>
</evidence>
<dbReference type="InterPro" id="IPR039331">
    <property type="entry name" value="PAPs-like"/>
</dbReference>
<dbReference type="Proteomes" id="UP000886520">
    <property type="component" value="Chromosome 10"/>
</dbReference>
<comment type="caution">
    <text evidence="9">The sequence shown here is derived from an EMBL/GenBank/DDBJ whole genome shotgun (WGS) entry which is preliminary data.</text>
</comment>
<comment type="catalytic activity">
    <reaction evidence="5">
        <text>a phosphate monoester + H2O = an alcohol + phosphate</text>
        <dbReference type="Rhea" id="RHEA:15017"/>
        <dbReference type="ChEBI" id="CHEBI:15377"/>
        <dbReference type="ChEBI" id="CHEBI:30879"/>
        <dbReference type="ChEBI" id="CHEBI:43474"/>
        <dbReference type="ChEBI" id="CHEBI:67140"/>
        <dbReference type="EC" id="3.1.3.2"/>
    </reaction>
</comment>
<dbReference type="Gene3D" id="2.60.40.380">
    <property type="entry name" value="Purple acid phosphatase-like, N-terminal"/>
    <property type="match status" value="1"/>
</dbReference>
<dbReference type="InterPro" id="IPR015914">
    <property type="entry name" value="PAPs_N"/>
</dbReference>
<dbReference type="InterPro" id="IPR029052">
    <property type="entry name" value="Metallo-depent_PP-like"/>
</dbReference>
<dbReference type="InterPro" id="IPR004843">
    <property type="entry name" value="Calcineurin-like_PHP"/>
</dbReference>
<keyword evidence="2" id="KW-0732">Signal</keyword>
<evidence type="ECO:0000256" key="2">
    <source>
        <dbReference type="ARBA" id="ARBA00022729"/>
    </source>
</evidence>
<feature type="region of interest" description="Disordered" evidence="6">
    <location>
        <begin position="320"/>
        <end position="344"/>
    </location>
</feature>
<evidence type="ECO:0000259" key="7">
    <source>
        <dbReference type="Pfam" id="PF00149"/>
    </source>
</evidence>
<evidence type="ECO:0000256" key="3">
    <source>
        <dbReference type="ARBA" id="ARBA00022801"/>
    </source>
</evidence>
<keyword evidence="10" id="KW-1185">Reference proteome</keyword>
<accession>A0A9D4UVF2</accession>
<dbReference type="GO" id="GO:0003993">
    <property type="term" value="F:acid phosphatase activity"/>
    <property type="evidence" value="ECO:0007669"/>
    <property type="project" value="UniProtKB-EC"/>
</dbReference>
<sequence length="396" mass="44191">MKVSWVTSGSTGISRVDYGRTPGLYDRYAEGTSESYSFLLYKSGQVHNVLLGPLEASTLYYYKCGGGGPEYSFKTPPPVGAEIPITFAIAGDLGQTEWTSATLNHIQQADYDVLILPGDLSYADYYQPLWDSFGQLVEPLASSRPWMVTQGNHEIERIPLLIDPFRAYNMRWSMPYKESGSDSNLYYSFEVSGSHILMLGSYAKFDRGSNQYKWLLADLAKVNRTATPWLIAVIHAPWYSSNSKHQGDGEQMRKSMELILKEANVDLVFAGHVHAYERTAKIFDWKADDCGVYHMTIGDGGNREGLARERGGYTLQIGTPEQDTDCCTEPTGPLPPRESQPAHCSYKRRKQMASGPSLRKWVKSELVCLVVPETGMENTVVESRPVDVDVLMGTSI</sequence>
<dbReference type="Gene3D" id="3.60.21.10">
    <property type="match status" value="1"/>
</dbReference>
<keyword evidence="4" id="KW-0325">Glycoprotein</keyword>
<gene>
    <name evidence="9" type="ORF">GOP47_0010199</name>
</gene>
<dbReference type="PANTHER" id="PTHR22953">
    <property type="entry name" value="ACID PHOSPHATASE RELATED"/>
    <property type="match status" value="1"/>
</dbReference>
<dbReference type="SUPFAM" id="SSF49363">
    <property type="entry name" value="Purple acid phosphatase, N-terminal domain"/>
    <property type="match status" value="1"/>
</dbReference>
<evidence type="ECO:0000256" key="1">
    <source>
        <dbReference type="ARBA" id="ARBA00008723"/>
    </source>
</evidence>
<evidence type="ECO:0000256" key="5">
    <source>
        <dbReference type="RuleBase" id="RU361203"/>
    </source>
</evidence>
<evidence type="ECO:0000256" key="4">
    <source>
        <dbReference type="ARBA" id="ARBA00023180"/>
    </source>
</evidence>
<dbReference type="Pfam" id="PF16656">
    <property type="entry name" value="Pur_ac_phosph_N"/>
    <property type="match status" value="1"/>
</dbReference>
<dbReference type="OrthoDB" id="45007at2759"/>
<keyword evidence="3 5" id="KW-0378">Hydrolase</keyword>
<dbReference type="CDD" id="cd00839">
    <property type="entry name" value="MPP_PAPs"/>
    <property type="match status" value="1"/>
</dbReference>
<dbReference type="SUPFAM" id="SSF56300">
    <property type="entry name" value="Metallo-dependent phosphatases"/>
    <property type="match status" value="1"/>
</dbReference>